<keyword evidence="4" id="KW-0812">Transmembrane</keyword>
<reference evidence="6 7" key="1">
    <citation type="submission" date="2019-11" db="EMBL/GenBank/DDBJ databases">
        <title>Whole genome sequence of Oryza granulata.</title>
        <authorList>
            <person name="Li W."/>
        </authorList>
    </citation>
    <scope>NUCLEOTIDE SEQUENCE [LARGE SCALE GENOMIC DNA]</scope>
    <source>
        <strain evidence="7">cv. Menghai</strain>
        <tissue evidence="6">Leaf</tissue>
    </source>
</reference>
<feature type="domain" description="FAD-binding" evidence="5">
    <location>
        <begin position="62"/>
        <end position="183"/>
    </location>
</feature>
<evidence type="ECO:0000256" key="2">
    <source>
        <dbReference type="ARBA" id="ARBA00023033"/>
    </source>
</evidence>
<keyword evidence="7" id="KW-1185">Reference proteome</keyword>
<dbReference type="OrthoDB" id="759125at2759"/>
<gene>
    <name evidence="6" type="ORF">E2562_038617</name>
</gene>
<feature type="transmembrane region" description="Helical" evidence="4">
    <location>
        <begin position="6"/>
        <end position="26"/>
    </location>
</feature>
<keyword evidence="4" id="KW-1133">Transmembrane helix</keyword>
<dbReference type="SUPFAM" id="SSF51905">
    <property type="entry name" value="FAD/NAD(P)-binding domain"/>
    <property type="match status" value="1"/>
</dbReference>
<name>A0A6G1FGX8_9ORYZ</name>
<keyword evidence="1" id="KW-0560">Oxidoreductase</keyword>
<keyword evidence="2" id="KW-0503">Monooxygenase</keyword>
<keyword evidence="4" id="KW-0472">Membrane</keyword>
<accession>A0A6G1FGX8</accession>
<comment type="similarity">
    <text evidence="3">Belongs to the 3-hydroxybenzoate 6-hydroxylase family.</text>
</comment>
<dbReference type="InterPro" id="IPR036188">
    <property type="entry name" value="FAD/NAD-bd_sf"/>
</dbReference>
<dbReference type="GO" id="GO:0071949">
    <property type="term" value="F:FAD binding"/>
    <property type="evidence" value="ECO:0007669"/>
    <property type="project" value="InterPro"/>
</dbReference>
<organism evidence="6 7">
    <name type="scientific">Oryza meyeriana var. granulata</name>
    <dbReference type="NCBI Taxonomy" id="110450"/>
    <lineage>
        <taxon>Eukaryota</taxon>
        <taxon>Viridiplantae</taxon>
        <taxon>Streptophyta</taxon>
        <taxon>Embryophyta</taxon>
        <taxon>Tracheophyta</taxon>
        <taxon>Spermatophyta</taxon>
        <taxon>Magnoliopsida</taxon>
        <taxon>Liliopsida</taxon>
        <taxon>Poales</taxon>
        <taxon>Poaceae</taxon>
        <taxon>BOP clade</taxon>
        <taxon>Oryzoideae</taxon>
        <taxon>Oryzeae</taxon>
        <taxon>Oryzinae</taxon>
        <taxon>Oryza</taxon>
        <taxon>Oryza meyeriana</taxon>
    </lineage>
</organism>
<dbReference type="Proteomes" id="UP000479710">
    <property type="component" value="Unassembled WGS sequence"/>
</dbReference>
<evidence type="ECO:0000313" key="7">
    <source>
        <dbReference type="Proteomes" id="UP000479710"/>
    </source>
</evidence>
<evidence type="ECO:0000256" key="4">
    <source>
        <dbReference type="SAM" id="Phobius"/>
    </source>
</evidence>
<dbReference type="PANTHER" id="PTHR45934:SF2">
    <property type="entry name" value="MONOOXYGENASE 1"/>
    <property type="match status" value="1"/>
</dbReference>
<dbReference type="InterPro" id="IPR044560">
    <property type="entry name" value="MOase"/>
</dbReference>
<sequence>MEEEVEAHGIVIVGGGICGLASALALHRYTHQCLTRPFLRFLHVVRRKKTRNLIDLWWCECRKGISSLVLERSEVLRADGVAIGVHANGWRALEQLGVAAELRETTNAITAYRSVLQLQNKTTLLPARKELRCMTRKDLVETLAKNLPAGTIRFGCRVVAVHEDSGSHCSVLTTEDGNTIKAKVIALRRLKSQYSIHS</sequence>
<proteinExistence type="inferred from homology"/>
<comment type="caution">
    <text evidence="6">The sequence shown here is derived from an EMBL/GenBank/DDBJ whole genome shotgun (WGS) entry which is preliminary data.</text>
</comment>
<evidence type="ECO:0000256" key="3">
    <source>
        <dbReference type="ARBA" id="ARBA00024018"/>
    </source>
</evidence>
<dbReference type="Pfam" id="PF01494">
    <property type="entry name" value="FAD_binding_3"/>
    <property type="match status" value="1"/>
</dbReference>
<protein>
    <recommendedName>
        <fullName evidence="5">FAD-binding domain-containing protein</fullName>
    </recommendedName>
</protein>
<dbReference type="Gene3D" id="3.50.50.60">
    <property type="entry name" value="FAD/NAD(P)-binding domain"/>
    <property type="match status" value="1"/>
</dbReference>
<dbReference type="GO" id="GO:0004497">
    <property type="term" value="F:monooxygenase activity"/>
    <property type="evidence" value="ECO:0007669"/>
    <property type="project" value="UniProtKB-KW"/>
</dbReference>
<evidence type="ECO:0000259" key="5">
    <source>
        <dbReference type="Pfam" id="PF01494"/>
    </source>
</evidence>
<evidence type="ECO:0000313" key="6">
    <source>
        <dbReference type="EMBL" id="KAF0936083.1"/>
    </source>
</evidence>
<dbReference type="EMBL" id="SPHZ02000001">
    <property type="protein sequence ID" value="KAF0936083.1"/>
    <property type="molecule type" value="Genomic_DNA"/>
</dbReference>
<evidence type="ECO:0000256" key="1">
    <source>
        <dbReference type="ARBA" id="ARBA00023002"/>
    </source>
</evidence>
<dbReference type="AlphaFoldDB" id="A0A6G1FGX8"/>
<dbReference type="PANTHER" id="PTHR45934">
    <property type="entry name" value="FAD/NAD(P)-BINDING OXIDOREDUCTASE FAMILY PROTEIN"/>
    <property type="match status" value="1"/>
</dbReference>
<dbReference type="InterPro" id="IPR002938">
    <property type="entry name" value="FAD-bd"/>
</dbReference>